<dbReference type="Pfam" id="PF01632">
    <property type="entry name" value="Ribosomal_L35p"/>
    <property type="match status" value="1"/>
</dbReference>
<dbReference type="AlphaFoldDB" id="A0A397HKS1"/>
<keyword evidence="2 4" id="KW-0689">Ribosomal protein</keyword>
<evidence type="ECO:0000256" key="2">
    <source>
        <dbReference type="ARBA" id="ARBA00022980"/>
    </source>
</evidence>
<dbReference type="FunFam" id="4.10.410.60:FF:000001">
    <property type="entry name" value="50S ribosomal protein L35"/>
    <property type="match status" value="1"/>
</dbReference>
<evidence type="ECO:0000256" key="3">
    <source>
        <dbReference type="ARBA" id="ARBA00023274"/>
    </source>
</evidence>
<dbReference type="OrthoDB" id="162638at2759"/>
<evidence type="ECO:0000256" key="1">
    <source>
        <dbReference type="ARBA" id="ARBA00006598"/>
    </source>
</evidence>
<dbReference type="PRINTS" id="PR00064">
    <property type="entry name" value="RIBOSOMALL35"/>
</dbReference>
<evidence type="ECO:0000256" key="4">
    <source>
        <dbReference type="RuleBase" id="RU000568"/>
    </source>
</evidence>
<evidence type="ECO:0000313" key="6">
    <source>
        <dbReference type="Proteomes" id="UP000266861"/>
    </source>
</evidence>
<dbReference type="EMBL" id="PQFF01000315">
    <property type="protein sequence ID" value="RHZ61843.1"/>
    <property type="molecule type" value="Genomic_DNA"/>
</dbReference>
<evidence type="ECO:0000313" key="5">
    <source>
        <dbReference type="EMBL" id="RHZ61843.1"/>
    </source>
</evidence>
<dbReference type="HAMAP" id="MF_00514">
    <property type="entry name" value="Ribosomal_bL35"/>
    <property type="match status" value="1"/>
</dbReference>
<dbReference type="GO" id="GO:0003735">
    <property type="term" value="F:structural constituent of ribosome"/>
    <property type="evidence" value="ECO:0007669"/>
    <property type="project" value="InterPro"/>
</dbReference>
<accession>A0A397HKS1</accession>
<keyword evidence="3 4" id="KW-0687">Ribonucleoprotein</keyword>
<reference evidence="5 6" key="1">
    <citation type="submission" date="2018-08" db="EMBL/GenBank/DDBJ databases">
        <title>Genome and evolution of the arbuscular mycorrhizal fungus Diversispora epigaea (formerly Glomus versiforme) and its bacterial endosymbionts.</title>
        <authorList>
            <person name="Sun X."/>
            <person name="Fei Z."/>
            <person name="Harrison M."/>
        </authorList>
    </citation>
    <scope>NUCLEOTIDE SEQUENCE [LARGE SCALE GENOMIC DNA]</scope>
    <source>
        <strain evidence="5 6">IT104</strain>
    </source>
</reference>
<dbReference type="InterPro" id="IPR037229">
    <property type="entry name" value="Ribosomal_bL35_sf"/>
</dbReference>
<dbReference type="STRING" id="1348612.A0A397HKS1"/>
<dbReference type="GO" id="GO:0015934">
    <property type="term" value="C:large ribosomal subunit"/>
    <property type="evidence" value="ECO:0007669"/>
    <property type="project" value="TreeGrafter"/>
</dbReference>
<dbReference type="InterPro" id="IPR001706">
    <property type="entry name" value="Ribosomal_bL35"/>
</dbReference>
<gene>
    <name evidence="5" type="ORF">Glove_345g25</name>
</gene>
<dbReference type="PANTHER" id="PTHR33343:SF1">
    <property type="entry name" value="LARGE RIBOSOMAL SUBUNIT PROTEIN BL35M"/>
    <property type="match status" value="1"/>
</dbReference>
<comment type="similarity">
    <text evidence="1 4">Belongs to the bacterial ribosomal protein bL35 family.</text>
</comment>
<dbReference type="GO" id="GO:0006412">
    <property type="term" value="P:translation"/>
    <property type="evidence" value="ECO:0007669"/>
    <property type="project" value="InterPro"/>
</dbReference>
<comment type="caution">
    <text evidence="5">The sequence shown here is derived from an EMBL/GenBank/DDBJ whole genome shotgun (WGS) entry which is preliminary data.</text>
</comment>
<name>A0A397HKS1_9GLOM</name>
<proteinExistence type="inferred from homology"/>
<dbReference type="Gene3D" id="4.10.410.60">
    <property type="match status" value="1"/>
</dbReference>
<dbReference type="NCBIfam" id="TIGR00001">
    <property type="entry name" value="rpmI_bact"/>
    <property type="match status" value="1"/>
</dbReference>
<dbReference type="InterPro" id="IPR021137">
    <property type="entry name" value="Ribosomal_bL35-like"/>
</dbReference>
<keyword evidence="6" id="KW-1185">Reference proteome</keyword>
<sequence length="183" mass="21069">MFSSFTRVSLGRKINSNFFLLTTKRLVPSTTQNSQQIQPIQQIGNEKITRFISTLTSKAFLFRSFESPNATTTTTTTALNYYHLLLCRPKLSFSIFNNVLSPNNNAFSKSVRSKKTFRYKMKTHSGAKKRWRVTGGGKLKRWRVGKSHLNTGVSRTRLRRLKKPAFATKGQRKILKRLLPYAF</sequence>
<dbReference type="Proteomes" id="UP000266861">
    <property type="component" value="Unassembled WGS sequence"/>
</dbReference>
<protein>
    <recommendedName>
        <fullName evidence="4">50S ribosomal protein L35</fullName>
    </recommendedName>
</protein>
<dbReference type="PANTHER" id="PTHR33343">
    <property type="entry name" value="54S RIBOSOMAL PROTEIN BL35M"/>
    <property type="match status" value="1"/>
</dbReference>
<organism evidence="5 6">
    <name type="scientific">Diversispora epigaea</name>
    <dbReference type="NCBI Taxonomy" id="1348612"/>
    <lineage>
        <taxon>Eukaryota</taxon>
        <taxon>Fungi</taxon>
        <taxon>Fungi incertae sedis</taxon>
        <taxon>Mucoromycota</taxon>
        <taxon>Glomeromycotina</taxon>
        <taxon>Glomeromycetes</taxon>
        <taxon>Diversisporales</taxon>
        <taxon>Diversisporaceae</taxon>
        <taxon>Diversispora</taxon>
    </lineage>
</organism>
<dbReference type="SUPFAM" id="SSF143034">
    <property type="entry name" value="L35p-like"/>
    <property type="match status" value="1"/>
</dbReference>